<accession>M7BYD0</accession>
<dbReference type="GO" id="GO:0016740">
    <property type="term" value="F:transferase activity"/>
    <property type="evidence" value="ECO:0007669"/>
    <property type="project" value="UniProtKB-KW"/>
</dbReference>
<organism evidence="1 2">
    <name type="scientific">Chelonia mydas</name>
    <name type="common">Green sea-turtle</name>
    <name type="synonym">Chelonia agassizi</name>
    <dbReference type="NCBI Taxonomy" id="8469"/>
    <lineage>
        <taxon>Eukaryota</taxon>
        <taxon>Metazoa</taxon>
        <taxon>Chordata</taxon>
        <taxon>Craniata</taxon>
        <taxon>Vertebrata</taxon>
        <taxon>Euteleostomi</taxon>
        <taxon>Archelosauria</taxon>
        <taxon>Testudinata</taxon>
        <taxon>Testudines</taxon>
        <taxon>Cryptodira</taxon>
        <taxon>Durocryptodira</taxon>
        <taxon>Americhelydia</taxon>
        <taxon>Chelonioidea</taxon>
        <taxon>Cheloniidae</taxon>
        <taxon>Chelonia</taxon>
    </lineage>
</organism>
<protein>
    <submittedName>
        <fullName evidence="1">Palmitoyltransferase ZDHHC2</fullName>
    </submittedName>
</protein>
<sequence length="88" mass="9532">MSGAIRYCDRCQLVKPDRCHHCSVCDKGPPVACRCCHRNPARATLAVSSRVLQAPGAEGENVTDVSKSHGFHDFHDLCDINVALAVTL</sequence>
<dbReference type="EMBL" id="KB537130">
    <property type="protein sequence ID" value="EMP33122.1"/>
    <property type="molecule type" value="Genomic_DNA"/>
</dbReference>
<dbReference type="AlphaFoldDB" id="M7BYD0"/>
<reference evidence="2" key="1">
    <citation type="journal article" date="2013" name="Nat. Genet.">
        <title>The draft genomes of soft-shell turtle and green sea turtle yield insights into the development and evolution of the turtle-specific body plan.</title>
        <authorList>
            <person name="Wang Z."/>
            <person name="Pascual-Anaya J."/>
            <person name="Zadissa A."/>
            <person name="Li W."/>
            <person name="Niimura Y."/>
            <person name="Huang Z."/>
            <person name="Li C."/>
            <person name="White S."/>
            <person name="Xiong Z."/>
            <person name="Fang D."/>
            <person name="Wang B."/>
            <person name="Ming Y."/>
            <person name="Chen Y."/>
            <person name="Zheng Y."/>
            <person name="Kuraku S."/>
            <person name="Pignatelli M."/>
            <person name="Herrero J."/>
            <person name="Beal K."/>
            <person name="Nozawa M."/>
            <person name="Li Q."/>
            <person name="Wang J."/>
            <person name="Zhang H."/>
            <person name="Yu L."/>
            <person name="Shigenobu S."/>
            <person name="Wang J."/>
            <person name="Liu J."/>
            <person name="Flicek P."/>
            <person name="Searle S."/>
            <person name="Wang J."/>
            <person name="Kuratani S."/>
            <person name="Yin Y."/>
            <person name="Aken B."/>
            <person name="Zhang G."/>
            <person name="Irie N."/>
        </authorList>
    </citation>
    <scope>NUCLEOTIDE SEQUENCE [LARGE SCALE GENOMIC DNA]</scope>
</reference>
<dbReference type="STRING" id="8469.M7BYD0"/>
<name>M7BYD0_CHEMY</name>
<gene>
    <name evidence="1" type="ORF">UY3_09748</name>
</gene>
<dbReference type="eggNOG" id="KOG1315">
    <property type="taxonomic scope" value="Eukaryota"/>
</dbReference>
<evidence type="ECO:0000313" key="1">
    <source>
        <dbReference type="EMBL" id="EMP33122.1"/>
    </source>
</evidence>
<keyword evidence="2" id="KW-1185">Reference proteome</keyword>
<dbReference type="PROSITE" id="PS50216">
    <property type="entry name" value="DHHC"/>
    <property type="match status" value="1"/>
</dbReference>
<evidence type="ECO:0000313" key="2">
    <source>
        <dbReference type="Proteomes" id="UP000031443"/>
    </source>
</evidence>
<proteinExistence type="predicted"/>
<dbReference type="Proteomes" id="UP000031443">
    <property type="component" value="Unassembled WGS sequence"/>
</dbReference>
<keyword evidence="1" id="KW-0808">Transferase</keyword>